<dbReference type="OrthoDB" id="7504146at2"/>
<dbReference type="InterPro" id="IPR000835">
    <property type="entry name" value="HTH_MarR-typ"/>
</dbReference>
<dbReference type="Pfam" id="PF13463">
    <property type="entry name" value="HTH_27"/>
    <property type="match status" value="1"/>
</dbReference>
<dbReference type="InterPro" id="IPR036390">
    <property type="entry name" value="WH_DNA-bd_sf"/>
</dbReference>
<dbReference type="Gene3D" id="1.10.10.10">
    <property type="entry name" value="Winged helix-like DNA-binding domain superfamily/Winged helix DNA-binding domain"/>
    <property type="match status" value="1"/>
</dbReference>
<reference evidence="2 3" key="1">
    <citation type="submission" date="2017-04" db="EMBL/GenBank/DDBJ databases">
        <authorList>
            <person name="Afonso C.L."/>
            <person name="Miller P.J."/>
            <person name="Scott M.A."/>
            <person name="Spackman E."/>
            <person name="Goraichik I."/>
            <person name="Dimitrov K.M."/>
            <person name="Suarez D.L."/>
            <person name="Swayne D.E."/>
        </authorList>
    </citation>
    <scope>NUCLEOTIDE SEQUENCE [LARGE SCALE GENOMIC DNA]</scope>
    <source>
        <strain evidence="2 3">B5P</strain>
    </source>
</reference>
<dbReference type="SUPFAM" id="SSF46785">
    <property type="entry name" value="Winged helix' DNA-binding domain"/>
    <property type="match status" value="1"/>
</dbReference>
<protein>
    <submittedName>
        <fullName evidence="2">Predicted transcription regulator, contains HTH domain, MarR family</fullName>
    </submittedName>
</protein>
<feature type="domain" description="HTH marR-type" evidence="1">
    <location>
        <begin position="64"/>
        <end position="125"/>
    </location>
</feature>
<evidence type="ECO:0000259" key="1">
    <source>
        <dbReference type="Pfam" id="PF13463"/>
    </source>
</evidence>
<proteinExistence type="predicted"/>
<dbReference type="AlphaFoldDB" id="A0A1X7PII3"/>
<gene>
    <name evidence="2" type="ORF">SAMN02982922_4247</name>
</gene>
<sequence length="181" mass="20296">MGIRKCCGEDAVNKPLDDKDTGQIVDRLAPLMTQFELAMIVARNAQEQWVLRCAAAAGMKGYSTTDLLVLHMVGYGPKRLADICFSLNIEDTHIVSYALKKLQRARLVESARIGKDTFFQPTEEGQKFIDDYKAMRKRFLIRALAKFSSGELELEQLAEMLRVLSGLYEQAARSAENSMAV</sequence>
<organism evidence="2 3">
    <name type="scientific">Mesorhizobium australicum</name>
    <dbReference type="NCBI Taxonomy" id="536018"/>
    <lineage>
        <taxon>Bacteria</taxon>
        <taxon>Pseudomonadati</taxon>
        <taxon>Pseudomonadota</taxon>
        <taxon>Alphaproteobacteria</taxon>
        <taxon>Hyphomicrobiales</taxon>
        <taxon>Phyllobacteriaceae</taxon>
        <taxon>Mesorhizobium</taxon>
    </lineage>
</organism>
<dbReference type="Proteomes" id="UP000193083">
    <property type="component" value="Unassembled WGS sequence"/>
</dbReference>
<evidence type="ECO:0000313" key="3">
    <source>
        <dbReference type="Proteomes" id="UP000193083"/>
    </source>
</evidence>
<dbReference type="EMBL" id="FXBL01000004">
    <property type="protein sequence ID" value="SMH50711.1"/>
    <property type="molecule type" value="Genomic_DNA"/>
</dbReference>
<evidence type="ECO:0000313" key="2">
    <source>
        <dbReference type="EMBL" id="SMH50711.1"/>
    </source>
</evidence>
<keyword evidence="3" id="KW-1185">Reference proteome</keyword>
<dbReference type="InterPro" id="IPR036388">
    <property type="entry name" value="WH-like_DNA-bd_sf"/>
</dbReference>
<accession>A0A1X7PII3</accession>
<name>A0A1X7PII3_9HYPH</name>
<dbReference type="GO" id="GO:0003700">
    <property type="term" value="F:DNA-binding transcription factor activity"/>
    <property type="evidence" value="ECO:0007669"/>
    <property type="project" value="InterPro"/>
</dbReference>